<dbReference type="EMBL" id="JANPWB010000008">
    <property type="protein sequence ID" value="KAJ1164364.1"/>
    <property type="molecule type" value="Genomic_DNA"/>
</dbReference>
<evidence type="ECO:0000313" key="3">
    <source>
        <dbReference type="Proteomes" id="UP001066276"/>
    </source>
</evidence>
<dbReference type="Proteomes" id="UP001066276">
    <property type="component" value="Chromosome 4_2"/>
</dbReference>
<dbReference type="AlphaFoldDB" id="A0AAV7SJZ5"/>
<protein>
    <submittedName>
        <fullName evidence="2">Uncharacterized protein</fullName>
    </submittedName>
</protein>
<comment type="caution">
    <text evidence="2">The sequence shown here is derived from an EMBL/GenBank/DDBJ whole genome shotgun (WGS) entry which is preliminary data.</text>
</comment>
<organism evidence="2 3">
    <name type="scientific">Pleurodeles waltl</name>
    <name type="common">Iberian ribbed newt</name>
    <dbReference type="NCBI Taxonomy" id="8319"/>
    <lineage>
        <taxon>Eukaryota</taxon>
        <taxon>Metazoa</taxon>
        <taxon>Chordata</taxon>
        <taxon>Craniata</taxon>
        <taxon>Vertebrata</taxon>
        <taxon>Euteleostomi</taxon>
        <taxon>Amphibia</taxon>
        <taxon>Batrachia</taxon>
        <taxon>Caudata</taxon>
        <taxon>Salamandroidea</taxon>
        <taxon>Salamandridae</taxon>
        <taxon>Pleurodelinae</taxon>
        <taxon>Pleurodeles</taxon>
    </lineage>
</organism>
<feature type="region of interest" description="Disordered" evidence="1">
    <location>
        <begin position="69"/>
        <end position="116"/>
    </location>
</feature>
<feature type="compositionally biased region" description="Polar residues" evidence="1">
    <location>
        <begin position="76"/>
        <end position="89"/>
    </location>
</feature>
<gene>
    <name evidence="2" type="ORF">NDU88_004804</name>
</gene>
<proteinExistence type="predicted"/>
<feature type="compositionally biased region" description="Acidic residues" evidence="1">
    <location>
        <begin position="95"/>
        <end position="108"/>
    </location>
</feature>
<name>A0AAV7SJZ5_PLEWA</name>
<accession>A0AAV7SJZ5</accession>
<keyword evidence="3" id="KW-1185">Reference proteome</keyword>
<reference evidence="2" key="1">
    <citation type="journal article" date="2022" name="bioRxiv">
        <title>Sequencing and chromosome-scale assembly of the giantPleurodeles waltlgenome.</title>
        <authorList>
            <person name="Brown T."/>
            <person name="Elewa A."/>
            <person name="Iarovenko S."/>
            <person name="Subramanian E."/>
            <person name="Araus A.J."/>
            <person name="Petzold A."/>
            <person name="Susuki M."/>
            <person name="Suzuki K.-i.T."/>
            <person name="Hayashi T."/>
            <person name="Toyoda A."/>
            <person name="Oliveira C."/>
            <person name="Osipova E."/>
            <person name="Leigh N.D."/>
            <person name="Simon A."/>
            <person name="Yun M.H."/>
        </authorList>
    </citation>
    <scope>NUCLEOTIDE SEQUENCE</scope>
    <source>
        <strain evidence="2">20211129_DDA</strain>
        <tissue evidence="2">Liver</tissue>
    </source>
</reference>
<sequence>MKRKHLEDELEPLIKKKREFNDSLQGYRIPLKRQVAVEDTPGPEELEQPATADLQEELEEEFFNLEEESKKASFTKDMQQITGKNSIQTHGAKGEEEEFGAHEEDEEAVPSGITLM</sequence>
<evidence type="ECO:0000256" key="1">
    <source>
        <dbReference type="SAM" id="MobiDB-lite"/>
    </source>
</evidence>
<evidence type="ECO:0000313" key="2">
    <source>
        <dbReference type="EMBL" id="KAJ1164364.1"/>
    </source>
</evidence>